<keyword evidence="2" id="KW-1185">Reference proteome</keyword>
<dbReference type="Proteomes" id="UP000299102">
    <property type="component" value="Unassembled WGS sequence"/>
</dbReference>
<evidence type="ECO:0008006" key="3">
    <source>
        <dbReference type="Google" id="ProtNLM"/>
    </source>
</evidence>
<evidence type="ECO:0000313" key="1">
    <source>
        <dbReference type="EMBL" id="GBP77819.1"/>
    </source>
</evidence>
<sequence>MRQQWEIILLQRLNWHLSSVTAFDFVDPLLARIPWGRANPLIRTHALTLLSVCYTVGVHDNYYLIGAIIVCESLPESISFVVSPHECVG</sequence>
<gene>
    <name evidence="1" type="ORF">EVAR_51865_1</name>
</gene>
<accession>A0A4C1YT75</accession>
<dbReference type="STRING" id="151549.A0A4C1YT75"/>
<proteinExistence type="predicted"/>
<comment type="caution">
    <text evidence="1">The sequence shown here is derived from an EMBL/GenBank/DDBJ whole genome shotgun (WGS) entry which is preliminary data.</text>
</comment>
<dbReference type="OrthoDB" id="306099at2759"/>
<dbReference type="Gene3D" id="1.10.472.10">
    <property type="entry name" value="Cyclin-like"/>
    <property type="match status" value="1"/>
</dbReference>
<organism evidence="1 2">
    <name type="scientific">Eumeta variegata</name>
    <name type="common">Bagworm moth</name>
    <name type="synonym">Eumeta japonica</name>
    <dbReference type="NCBI Taxonomy" id="151549"/>
    <lineage>
        <taxon>Eukaryota</taxon>
        <taxon>Metazoa</taxon>
        <taxon>Ecdysozoa</taxon>
        <taxon>Arthropoda</taxon>
        <taxon>Hexapoda</taxon>
        <taxon>Insecta</taxon>
        <taxon>Pterygota</taxon>
        <taxon>Neoptera</taxon>
        <taxon>Endopterygota</taxon>
        <taxon>Lepidoptera</taxon>
        <taxon>Glossata</taxon>
        <taxon>Ditrysia</taxon>
        <taxon>Tineoidea</taxon>
        <taxon>Psychidae</taxon>
        <taxon>Oiketicinae</taxon>
        <taxon>Eumeta</taxon>
    </lineage>
</organism>
<evidence type="ECO:0000313" key="2">
    <source>
        <dbReference type="Proteomes" id="UP000299102"/>
    </source>
</evidence>
<name>A0A4C1YT75_EUMVA</name>
<dbReference type="EMBL" id="BGZK01001347">
    <property type="protein sequence ID" value="GBP77819.1"/>
    <property type="molecule type" value="Genomic_DNA"/>
</dbReference>
<reference evidence="1 2" key="1">
    <citation type="journal article" date="2019" name="Commun. Biol.">
        <title>The bagworm genome reveals a unique fibroin gene that provides high tensile strength.</title>
        <authorList>
            <person name="Kono N."/>
            <person name="Nakamura H."/>
            <person name="Ohtoshi R."/>
            <person name="Tomita M."/>
            <person name="Numata K."/>
            <person name="Arakawa K."/>
        </authorList>
    </citation>
    <scope>NUCLEOTIDE SEQUENCE [LARGE SCALE GENOMIC DNA]</scope>
</reference>
<protein>
    <recommendedName>
        <fullName evidence="3">G1/S-specific cyclin-D2</fullName>
    </recommendedName>
</protein>
<dbReference type="AlphaFoldDB" id="A0A4C1YT75"/>